<evidence type="ECO:0000313" key="2">
    <source>
        <dbReference type="Proteomes" id="UP000070133"/>
    </source>
</evidence>
<reference evidence="1 2" key="1">
    <citation type="submission" date="2015-07" db="EMBL/GenBank/DDBJ databases">
        <title>Comparative genomics of the Sigatoka disease complex on banana suggests a link between parallel evolutionary changes in Pseudocercospora fijiensis and Pseudocercospora eumusae and increased virulence on the banana host.</title>
        <authorList>
            <person name="Chang T.-C."/>
            <person name="Salvucci A."/>
            <person name="Crous P.W."/>
            <person name="Stergiopoulos I."/>
        </authorList>
    </citation>
    <scope>NUCLEOTIDE SEQUENCE [LARGE SCALE GENOMIC DNA]</scope>
    <source>
        <strain evidence="1 2">CBS 114824</strain>
    </source>
</reference>
<dbReference type="OrthoDB" id="3639461at2759"/>
<dbReference type="EMBL" id="LFZN01000051">
    <property type="protein sequence ID" value="KXT01656.1"/>
    <property type="molecule type" value="Genomic_DNA"/>
</dbReference>
<gene>
    <name evidence="1" type="ORF">AC578_2766</name>
</gene>
<dbReference type="AlphaFoldDB" id="A0A139HGW7"/>
<dbReference type="PANTHER" id="PTHR42085:SF2">
    <property type="entry name" value="F-BOX DOMAIN-CONTAINING PROTEIN"/>
    <property type="match status" value="1"/>
</dbReference>
<dbReference type="PANTHER" id="PTHR42085">
    <property type="entry name" value="F-BOX DOMAIN-CONTAINING PROTEIN"/>
    <property type="match status" value="1"/>
</dbReference>
<dbReference type="InterPro" id="IPR038883">
    <property type="entry name" value="AN11006-like"/>
</dbReference>
<comment type="caution">
    <text evidence="1">The sequence shown here is derived from an EMBL/GenBank/DDBJ whole genome shotgun (WGS) entry which is preliminary data.</text>
</comment>
<name>A0A139HGW7_9PEZI</name>
<accession>A0A139HGW7</accession>
<proteinExistence type="predicted"/>
<sequence length="497" mass="56752">MTSAVGDHSHEGCFYSDTFHATKMYSMHYNPITTLALKAFIRARTNKDPPNGLRRQVPLQEMDRNWTFRFMDLPPEMRNIIYELLLMRNKAQRRKAFLAILRVSKEVHKEAVGIFNDVNTADLGISIIKRSSDSHSSDALYMSLNGHVRNTFEITDQSDVKTILGQGARGLARMRHVRLWLNISWYVGNAPNGNWILPTSLVSSIVAAGVDLRTLVIEGSGSGTDQDWIKWLRPLAQLPDKTALQLHGFRDEGAKRTILRQIKAANPKIDAETHECISILQQLDQEWTFRFMDLPPELRDLVYEELLIRNRETGRKAHLQILRVSQKVHKEAVSIFQDVTPANLDVIILRRCYHVPSPSLSLSISGDFKGRCEERDDDIETTLTRDVSTLPCLSNIELQLTIKPCCGSHDSDPDYSYPTKFMSAFVERAQSLRKFSLIVPVSNTMRFDSQQFLDWFDPLTQLSSEVALELYGFCQDTREQLKLRIEAAKSESIPKNE</sequence>
<dbReference type="Proteomes" id="UP000070133">
    <property type="component" value="Unassembled WGS sequence"/>
</dbReference>
<evidence type="ECO:0000313" key="1">
    <source>
        <dbReference type="EMBL" id="KXT01656.1"/>
    </source>
</evidence>
<protein>
    <submittedName>
        <fullName evidence="1">Uncharacterized protein</fullName>
    </submittedName>
</protein>
<keyword evidence="2" id="KW-1185">Reference proteome</keyword>
<organism evidence="1 2">
    <name type="scientific">Pseudocercospora eumusae</name>
    <dbReference type="NCBI Taxonomy" id="321146"/>
    <lineage>
        <taxon>Eukaryota</taxon>
        <taxon>Fungi</taxon>
        <taxon>Dikarya</taxon>
        <taxon>Ascomycota</taxon>
        <taxon>Pezizomycotina</taxon>
        <taxon>Dothideomycetes</taxon>
        <taxon>Dothideomycetidae</taxon>
        <taxon>Mycosphaerellales</taxon>
        <taxon>Mycosphaerellaceae</taxon>
        <taxon>Pseudocercospora</taxon>
    </lineage>
</organism>